<protein>
    <recommendedName>
        <fullName evidence="4">Large ribosomal subunit protein uL15/eL18 domain-containing protein</fullName>
    </recommendedName>
</protein>
<organism evidence="5 6">
    <name type="scientific">Triparma retinervis</name>
    <dbReference type="NCBI Taxonomy" id="2557542"/>
    <lineage>
        <taxon>Eukaryota</taxon>
        <taxon>Sar</taxon>
        <taxon>Stramenopiles</taxon>
        <taxon>Ochrophyta</taxon>
        <taxon>Bolidophyceae</taxon>
        <taxon>Parmales</taxon>
        <taxon>Triparmaceae</taxon>
        <taxon>Triparma</taxon>
    </lineage>
</organism>
<accession>A0A9W7AU67</accession>
<evidence type="ECO:0000259" key="4">
    <source>
        <dbReference type="Pfam" id="PF17135"/>
    </source>
</evidence>
<dbReference type="GO" id="GO:0003723">
    <property type="term" value="F:RNA binding"/>
    <property type="evidence" value="ECO:0007669"/>
    <property type="project" value="TreeGrafter"/>
</dbReference>
<dbReference type="InterPro" id="IPR000039">
    <property type="entry name" value="Ribosomal_eL18"/>
</dbReference>
<evidence type="ECO:0000313" key="5">
    <source>
        <dbReference type="EMBL" id="GMH76681.1"/>
    </source>
</evidence>
<dbReference type="GO" id="GO:0006412">
    <property type="term" value="P:translation"/>
    <property type="evidence" value="ECO:0007669"/>
    <property type="project" value="InterPro"/>
</dbReference>
<dbReference type="AlphaFoldDB" id="A0A9W7AU67"/>
<dbReference type="SUPFAM" id="SSF52080">
    <property type="entry name" value="Ribosomal proteins L15p and L18e"/>
    <property type="match status" value="1"/>
</dbReference>
<evidence type="ECO:0000256" key="3">
    <source>
        <dbReference type="ARBA" id="ARBA00023274"/>
    </source>
</evidence>
<dbReference type="FunFam" id="3.100.10.10:FF:000001">
    <property type="entry name" value="60S ribosomal protein L18"/>
    <property type="match status" value="1"/>
</dbReference>
<keyword evidence="6" id="KW-1185">Reference proteome</keyword>
<comment type="similarity">
    <text evidence="1">Belongs to the eukaryotic ribosomal protein eL18 family.</text>
</comment>
<sequence>GESNLMACTACESCPNLETRYLGYHKEVTSPSCVEGFVAGVTQLQTDATSGKYKVVVWNDGSYIGDMVEEPYIYDLQGDAVRCYEVESSSLPMIGDATRMRVTLNCESVVCDFRYDIDFTCFETGVLLSDEDAGGGVQVLADIDDTIVCPSPQCTSKTDCSTTGDGSLSGFIAGKDNRLDHKEFYPGVGEIMLGLARGPKADLGDDPKFQPAKPIFLSARPKEAQVVLAMDQSSVLNLYLENVGDRLNMTFGANVDQSMYGTLFDGSSFTEMGETKAKSFDEIGARLPQTRFLFMGDNGQGDVCAAQAMLESDVGDRLAAVLIHQTESMSDMVKDCEDGPRDFTSDLNEGDFDGRVHYHTSHSDAALWLLEIGLISCCSATVVHQAVEEFIACRCDGGDCGTHGLPTGVATKATRSDTVEYCATMKADQELLRVNMGIDLKAGGRRVGHKSSMKVVKTANPYSRLLIKLYSFLARRTDSAFCATVLKRLHQSKVNAPPIALSRLAKYMTKKDGKIAVVVSKVTDDVRLLEVPKLTVCALGFTATARARIVAAGGECITFDQLALRAPTGTNTVLLRGPKSRAALAHFGHSTSVLNPHTHDHVKPYVRSKGRKFEKARGRRRSNGFKV</sequence>
<reference evidence="5" key="1">
    <citation type="submission" date="2022-07" db="EMBL/GenBank/DDBJ databases">
        <title>Genome analysis of Parmales, a sister group of diatoms, reveals the evolutionary specialization of diatoms from phago-mixotrophs to photoautotrophs.</title>
        <authorList>
            <person name="Ban H."/>
            <person name="Sato S."/>
            <person name="Yoshikawa S."/>
            <person name="Kazumasa Y."/>
            <person name="Nakamura Y."/>
            <person name="Ichinomiya M."/>
            <person name="Saitoh K."/>
            <person name="Sato N."/>
            <person name="Blanc-Mathieu R."/>
            <person name="Endo H."/>
            <person name="Kuwata A."/>
            <person name="Ogata H."/>
        </authorList>
    </citation>
    <scope>NUCLEOTIDE SEQUENCE</scope>
</reference>
<evidence type="ECO:0000313" key="6">
    <source>
        <dbReference type="Proteomes" id="UP001165082"/>
    </source>
</evidence>
<name>A0A9W7AU67_9STRA</name>
<dbReference type="Gene3D" id="3.100.10.10">
    <property type="match status" value="1"/>
</dbReference>
<dbReference type="EMBL" id="BRXZ01001690">
    <property type="protein sequence ID" value="GMH76681.1"/>
    <property type="molecule type" value="Genomic_DNA"/>
</dbReference>
<feature type="domain" description="Large ribosomal subunit protein uL15/eL18" evidence="4">
    <location>
        <begin position="437"/>
        <end position="627"/>
    </location>
</feature>
<dbReference type="Pfam" id="PF17135">
    <property type="entry name" value="Ribosomal_L18"/>
    <property type="match status" value="1"/>
</dbReference>
<proteinExistence type="inferred from homology"/>
<keyword evidence="2" id="KW-0689">Ribosomal protein</keyword>
<evidence type="ECO:0000256" key="1">
    <source>
        <dbReference type="ARBA" id="ARBA00006815"/>
    </source>
</evidence>
<dbReference type="GO" id="GO:0022625">
    <property type="term" value="C:cytosolic large ribosomal subunit"/>
    <property type="evidence" value="ECO:0007669"/>
    <property type="project" value="TreeGrafter"/>
</dbReference>
<dbReference type="PANTHER" id="PTHR10934:SF2">
    <property type="entry name" value="LARGE RIBOSOMAL SUBUNIT PROTEIN EL18"/>
    <property type="match status" value="1"/>
</dbReference>
<dbReference type="InterPro" id="IPR036227">
    <property type="entry name" value="Ribosomal_uL15/eL18_sf"/>
</dbReference>
<feature type="non-terminal residue" evidence="5">
    <location>
        <position position="1"/>
    </location>
</feature>
<dbReference type="Proteomes" id="UP001165082">
    <property type="component" value="Unassembled WGS sequence"/>
</dbReference>
<dbReference type="PANTHER" id="PTHR10934">
    <property type="entry name" value="60S RIBOSOMAL PROTEIN L18"/>
    <property type="match status" value="1"/>
</dbReference>
<dbReference type="InterPro" id="IPR021131">
    <property type="entry name" value="Ribosomal_uL15/eL18"/>
</dbReference>
<comment type="caution">
    <text evidence="5">The sequence shown here is derived from an EMBL/GenBank/DDBJ whole genome shotgun (WGS) entry which is preliminary data.</text>
</comment>
<dbReference type="OrthoDB" id="6353017at2759"/>
<dbReference type="GO" id="GO:0003735">
    <property type="term" value="F:structural constituent of ribosome"/>
    <property type="evidence" value="ECO:0007669"/>
    <property type="project" value="InterPro"/>
</dbReference>
<keyword evidence="3" id="KW-0687">Ribonucleoprotein</keyword>
<evidence type="ECO:0000256" key="2">
    <source>
        <dbReference type="ARBA" id="ARBA00022980"/>
    </source>
</evidence>
<gene>
    <name evidence="5" type="ORF">TrRE_jg7839</name>
</gene>